<comment type="caution">
    <text evidence="2">The sequence shown here is derived from an EMBL/GenBank/DDBJ whole genome shotgun (WGS) entry which is preliminary data.</text>
</comment>
<keyword evidence="1" id="KW-0812">Transmembrane</keyword>
<feature type="transmembrane region" description="Helical" evidence="1">
    <location>
        <begin position="32"/>
        <end position="50"/>
    </location>
</feature>
<evidence type="ECO:0000313" key="3">
    <source>
        <dbReference type="Proteomes" id="UP000034826"/>
    </source>
</evidence>
<name>A0A0G1J6N3_9BACT</name>
<dbReference type="Proteomes" id="UP000034826">
    <property type="component" value="Unassembled WGS sequence"/>
</dbReference>
<reference evidence="2 3" key="1">
    <citation type="journal article" date="2015" name="Nature">
        <title>rRNA introns, odd ribosomes, and small enigmatic genomes across a large radiation of phyla.</title>
        <authorList>
            <person name="Brown C.T."/>
            <person name="Hug L.A."/>
            <person name="Thomas B.C."/>
            <person name="Sharon I."/>
            <person name="Castelle C.J."/>
            <person name="Singh A."/>
            <person name="Wilkins M.J."/>
            <person name="Williams K.H."/>
            <person name="Banfield J.F."/>
        </authorList>
    </citation>
    <scope>NUCLEOTIDE SEQUENCE [LARGE SCALE GENOMIC DNA]</scope>
</reference>
<proteinExistence type="predicted"/>
<sequence length="68" mass="7202">MPRIEEGEETDGVRLLWLGVPNRAMTRVGVRVLNGVGVGVLTVVGVGVWMEDVVETEVGTGLNIGLIS</sequence>
<gene>
    <name evidence="2" type="ORF">UW60_C0009G0002</name>
</gene>
<keyword evidence="1" id="KW-1133">Transmembrane helix</keyword>
<evidence type="ECO:0000313" key="2">
    <source>
        <dbReference type="EMBL" id="KKT67296.1"/>
    </source>
</evidence>
<accession>A0A0G1J6N3</accession>
<dbReference type="AlphaFoldDB" id="A0A0G1J6N3"/>
<keyword evidence="1" id="KW-0472">Membrane</keyword>
<dbReference type="EMBL" id="LCIY01000009">
    <property type="protein sequence ID" value="KKT67296.1"/>
    <property type="molecule type" value="Genomic_DNA"/>
</dbReference>
<organism evidence="2 3">
    <name type="scientific">Candidatus Woesebacteria bacterium GW2011_GWA2_44_33</name>
    <dbReference type="NCBI Taxonomy" id="1618564"/>
    <lineage>
        <taxon>Bacteria</taxon>
        <taxon>Candidatus Woeseibacteriota</taxon>
    </lineage>
</organism>
<protein>
    <submittedName>
        <fullName evidence="2">Uncharacterized protein</fullName>
    </submittedName>
</protein>
<evidence type="ECO:0000256" key="1">
    <source>
        <dbReference type="SAM" id="Phobius"/>
    </source>
</evidence>